<proteinExistence type="predicted"/>
<feature type="non-terminal residue" evidence="1">
    <location>
        <position position="1"/>
    </location>
</feature>
<gene>
    <name evidence="1" type="ORF">BN2614_LOCUS1</name>
</gene>
<comment type="caution">
    <text evidence="1">The sequence shown here is derived from an EMBL/GenBank/DDBJ whole genome shotgun (WGS) entry which is preliminary data.</text>
</comment>
<keyword evidence="2" id="KW-1185">Reference proteome</keyword>
<evidence type="ECO:0000313" key="2">
    <source>
        <dbReference type="Proteomes" id="UP000269945"/>
    </source>
</evidence>
<accession>A0A9X9LEM1</accession>
<evidence type="ECO:0000313" key="1">
    <source>
        <dbReference type="EMBL" id="VCW66214.1"/>
    </source>
</evidence>
<reference evidence="1 2" key="1">
    <citation type="submission" date="2018-10" db="EMBL/GenBank/DDBJ databases">
        <authorList>
            <person name="Ekblom R."/>
            <person name="Jareborg N."/>
        </authorList>
    </citation>
    <scope>NUCLEOTIDE SEQUENCE [LARGE SCALE GENOMIC DNA]</scope>
    <source>
        <tissue evidence="1">Muscle</tissue>
    </source>
</reference>
<dbReference type="EMBL" id="CYRY02001577">
    <property type="protein sequence ID" value="VCW66214.1"/>
    <property type="molecule type" value="Genomic_DNA"/>
</dbReference>
<name>A0A9X9LEM1_GULGU</name>
<protein>
    <submittedName>
        <fullName evidence="1">Uncharacterized protein</fullName>
    </submittedName>
</protein>
<dbReference type="AlphaFoldDB" id="A0A9X9LEM1"/>
<sequence>PARAASGRVGWPLPRRLAESSGFARAPGLHGFRSCLLAGSGRRPQRIFCLWGQCSRRDRLCQATVLRVWKV</sequence>
<dbReference type="Proteomes" id="UP000269945">
    <property type="component" value="Unassembled WGS sequence"/>
</dbReference>
<organism evidence="1 2">
    <name type="scientific">Gulo gulo</name>
    <name type="common">Wolverine</name>
    <name type="synonym">Gluton</name>
    <dbReference type="NCBI Taxonomy" id="48420"/>
    <lineage>
        <taxon>Eukaryota</taxon>
        <taxon>Metazoa</taxon>
        <taxon>Chordata</taxon>
        <taxon>Craniata</taxon>
        <taxon>Vertebrata</taxon>
        <taxon>Euteleostomi</taxon>
        <taxon>Mammalia</taxon>
        <taxon>Eutheria</taxon>
        <taxon>Laurasiatheria</taxon>
        <taxon>Carnivora</taxon>
        <taxon>Caniformia</taxon>
        <taxon>Musteloidea</taxon>
        <taxon>Mustelidae</taxon>
        <taxon>Guloninae</taxon>
        <taxon>Gulo</taxon>
    </lineage>
</organism>